<accession>A0ABY6LFG9</accession>
<reference evidence="1 2" key="1">
    <citation type="submission" date="2022-01" db="EMBL/GenBank/DDBJ databases">
        <title>A chromosomal length assembly of Cordylochernes scorpioides.</title>
        <authorList>
            <person name="Zeh D."/>
            <person name="Zeh J."/>
        </authorList>
    </citation>
    <scope>NUCLEOTIDE SEQUENCE [LARGE SCALE GENOMIC DNA]</scope>
    <source>
        <strain evidence="1">IN4F17</strain>
        <tissue evidence="1">Whole Body</tissue>
    </source>
</reference>
<evidence type="ECO:0000313" key="2">
    <source>
        <dbReference type="Proteomes" id="UP001235939"/>
    </source>
</evidence>
<protein>
    <submittedName>
        <fullName evidence="1">Uncharacterized protein</fullName>
    </submittedName>
</protein>
<name>A0ABY6LFG9_9ARAC</name>
<dbReference type="EMBL" id="CP092880">
    <property type="protein sequence ID" value="UYV79881.1"/>
    <property type="molecule type" value="Genomic_DNA"/>
</dbReference>
<gene>
    <name evidence="1" type="ORF">LAZ67_18000964</name>
</gene>
<proteinExistence type="predicted"/>
<keyword evidence="2" id="KW-1185">Reference proteome</keyword>
<evidence type="ECO:0000313" key="1">
    <source>
        <dbReference type="EMBL" id="UYV79881.1"/>
    </source>
</evidence>
<organism evidence="1 2">
    <name type="scientific">Cordylochernes scorpioides</name>
    <dbReference type="NCBI Taxonomy" id="51811"/>
    <lineage>
        <taxon>Eukaryota</taxon>
        <taxon>Metazoa</taxon>
        <taxon>Ecdysozoa</taxon>
        <taxon>Arthropoda</taxon>
        <taxon>Chelicerata</taxon>
        <taxon>Arachnida</taxon>
        <taxon>Pseudoscorpiones</taxon>
        <taxon>Cheliferoidea</taxon>
        <taxon>Chernetidae</taxon>
        <taxon>Cordylochernes</taxon>
    </lineage>
</organism>
<dbReference type="Proteomes" id="UP001235939">
    <property type="component" value="Chromosome 18"/>
</dbReference>
<sequence length="230" mass="26097">MQLSEKLQLEPNLTLERAIQAACQTECVKQQQTILRSTTTQAANVDRVYEKKLPPKRFNSTFGKRDASKKSKLQKWSKPEKSGCIRCGASKFHPYKTAQQKKVGHFAKVCYNKTVGQVTQGTILLVISMRMDKPQMIGKFIYANLIFNFRQVKLHVMGKFTALIEKDGRSIPGEICVVPQLMQPLLSGKASESLNLIKRLQSIEKRNSLNPFEEYPKLQLKHSEGATQLN</sequence>